<dbReference type="EMBL" id="JAKUCV010004114">
    <property type="protein sequence ID" value="KAJ4836473.1"/>
    <property type="molecule type" value="Genomic_DNA"/>
</dbReference>
<name>A0A9Q0JCH8_9ROSI</name>
<reference evidence="2" key="2">
    <citation type="journal article" date="2023" name="Plants (Basel)">
        <title>Annotation of the Turnera subulata (Passifloraceae) Draft Genome Reveals the S-Locus Evolved after the Divergence of Turneroideae from Passifloroideae in a Stepwise Manner.</title>
        <authorList>
            <person name="Henning P.M."/>
            <person name="Roalson E.H."/>
            <person name="Mir W."/>
            <person name="McCubbin A.G."/>
            <person name="Shore J.S."/>
        </authorList>
    </citation>
    <scope>NUCLEOTIDE SEQUENCE</scope>
    <source>
        <strain evidence="2">F60SS</strain>
    </source>
</reference>
<sequence length="211" mass="23558">MLNLLRSSSRLSFLETLLRDQECAKERQPAVDLVEANRRDSLILPVLRRDIGYKALHTRLVHIWQPMGQLDLLDLAARCFLARLSQPEDIERVIKQGPWTVQGHYLTKRRMSVVQATLPLEHGPGNAVAASRVTSGNCYAVVATQEENVGSSPPCAPMMSDVMKIVPPHSKQEPELPDGAVAGHPPGQELAYTEPSLQETDWSVVLWMLFF</sequence>
<organism evidence="2 3">
    <name type="scientific">Turnera subulata</name>
    <dbReference type="NCBI Taxonomy" id="218843"/>
    <lineage>
        <taxon>Eukaryota</taxon>
        <taxon>Viridiplantae</taxon>
        <taxon>Streptophyta</taxon>
        <taxon>Embryophyta</taxon>
        <taxon>Tracheophyta</taxon>
        <taxon>Spermatophyta</taxon>
        <taxon>Magnoliopsida</taxon>
        <taxon>eudicotyledons</taxon>
        <taxon>Gunneridae</taxon>
        <taxon>Pentapetalae</taxon>
        <taxon>rosids</taxon>
        <taxon>fabids</taxon>
        <taxon>Malpighiales</taxon>
        <taxon>Passifloraceae</taxon>
        <taxon>Turnera</taxon>
    </lineage>
</organism>
<feature type="domain" description="DUF4283" evidence="1">
    <location>
        <begin position="37"/>
        <end position="112"/>
    </location>
</feature>
<reference evidence="2" key="1">
    <citation type="submission" date="2022-02" db="EMBL/GenBank/DDBJ databases">
        <authorList>
            <person name="Henning P.M."/>
            <person name="McCubbin A.G."/>
            <person name="Shore J.S."/>
        </authorList>
    </citation>
    <scope>NUCLEOTIDE SEQUENCE</scope>
    <source>
        <strain evidence="2">F60SS</strain>
        <tissue evidence="2">Leaves</tissue>
    </source>
</reference>
<dbReference type="Proteomes" id="UP001141552">
    <property type="component" value="Unassembled WGS sequence"/>
</dbReference>
<evidence type="ECO:0000259" key="1">
    <source>
        <dbReference type="Pfam" id="PF14111"/>
    </source>
</evidence>
<evidence type="ECO:0000313" key="2">
    <source>
        <dbReference type="EMBL" id="KAJ4836473.1"/>
    </source>
</evidence>
<gene>
    <name evidence="2" type="ORF">Tsubulata_037890</name>
</gene>
<protein>
    <recommendedName>
        <fullName evidence="1">DUF4283 domain-containing protein</fullName>
    </recommendedName>
</protein>
<comment type="caution">
    <text evidence="2">The sequence shown here is derived from an EMBL/GenBank/DDBJ whole genome shotgun (WGS) entry which is preliminary data.</text>
</comment>
<dbReference type="Pfam" id="PF14111">
    <property type="entry name" value="DUF4283"/>
    <property type="match status" value="1"/>
</dbReference>
<proteinExistence type="predicted"/>
<dbReference type="InterPro" id="IPR025558">
    <property type="entry name" value="DUF4283"/>
</dbReference>
<dbReference type="AlphaFoldDB" id="A0A9Q0JCH8"/>
<evidence type="ECO:0000313" key="3">
    <source>
        <dbReference type="Proteomes" id="UP001141552"/>
    </source>
</evidence>
<accession>A0A9Q0JCH8</accession>
<keyword evidence="3" id="KW-1185">Reference proteome</keyword>
<dbReference type="OrthoDB" id="1096772at2759"/>